<dbReference type="Pfam" id="PF04241">
    <property type="entry name" value="DUF423"/>
    <property type="match status" value="1"/>
</dbReference>
<evidence type="ECO:0000256" key="2">
    <source>
        <dbReference type="ARBA" id="ARBA00009694"/>
    </source>
</evidence>
<gene>
    <name evidence="7" type="ORF">GCM10009117_16430</name>
</gene>
<feature type="transmembrane region" description="Helical" evidence="6">
    <location>
        <begin position="101"/>
        <end position="124"/>
    </location>
</feature>
<evidence type="ECO:0000256" key="1">
    <source>
        <dbReference type="ARBA" id="ARBA00004141"/>
    </source>
</evidence>
<keyword evidence="3 6" id="KW-0812">Transmembrane</keyword>
<evidence type="ECO:0000256" key="4">
    <source>
        <dbReference type="ARBA" id="ARBA00022989"/>
    </source>
</evidence>
<evidence type="ECO:0000313" key="8">
    <source>
        <dbReference type="Proteomes" id="UP001500507"/>
    </source>
</evidence>
<evidence type="ECO:0000313" key="7">
    <source>
        <dbReference type="EMBL" id="GAA0872496.1"/>
    </source>
</evidence>
<dbReference type="InterPro" id="IPR006696">
    <property type="entry name" value="DUF423"/>
</dbReference>
<dbReference type="EMBL" id="BAAAFG010000015">
    <property type="protein sequence ID" value="GAA0872496.1"/>
    <property type="molecule type" value="Genomic_DNA"/>
</dbReference>
<sequence length="129" mass="14511">MNRTLMLLGSFFGLTAVIIGAFATHGLEPLLTTKQLSSFETGVKYQIYHAFLLLFLSLSQKILPRQKRILLYMICLGIVLFSGSIYGLATNQYSSFDFTTIALITPVGGSLLIISWMMLFVYSFKHKEE</sequence>
<evidence type="ECO:0000256" key="5">
    <source>
        <dbReference type="ARBA" id="ARBA00023136"/>
    </source>
</evidence>
<comment type="similarity">
    <text evidence="2">Belongs to the UPF0382 family.</text>
</comment>
<keyword evidence="8" id="KW-1185">Reference proteome</keyword>
<feature type="transmembrane region" description="Helical" evidence="6">
    <location>
        <begin position="70"/>
        <end position="89"/>
    </location>
</feature>
<evidence type="ECO:0000256" key="3">
    <source>
        <dbReference type="ARBA" id="ARBA00022692"/>
    </source>
</evidence>
<comment type="caution">
    <text evidence="7">The sequence shown here is derived from an EMBL/GenBank/DDBJ whole genome shotgun (WGS) entry which is preliminary data.</text>
</comment>
<keyword evidence="5 6" id="KW-0472">Membrane</keyword>
<name>A0ABN1MH39_9FLAO</name>
<proteinExistence type="inferred from homology"/>
<reference evidence="7 8" key="1">
    <citation type="journal article" date="2019" name="Int. J. Syst. Evol. Microbiol.">
        <title>The Global Catalogue of Microorganisms (GCM) 10K type strain sequencing project: providing services to taxonomists for standard genome sequencing and annotation.</title>
        <authorList>
            <consortium name="The Broad Institute Genomics Platform"/>
            <consortium name="The Broad Institute Genome Sequencing Center for Infectious Disease"/>
            <person name="Wu L."/>
            <person name="Ma J."/>
        </authorList>
    </citation>
    <scope>NUCLEOTIDE SEQUENCE [LARGE SCALE GENOMIC DNA]</scope>
    <source>
        <strain evidence="7 8">JCM 16082</strain>
    </source>
</reference>
<dbReference type="PANTHER" id="PTHR43461">
    <property type="entry name" value="TRANSMEMBRANE PROTEIN 256"/>
    <property type="match status" value="1"/>
</dbReference>
<keyword evidence="4 6" id="KW-1133">Transmembrane helix</keyword>
<protein>
    <submittedName>
        <fullName evidence="7">DUF423 domain-containing protein</fullName>
    </submittedName>
</protein>
<dbReference type="RefSeq" id="WP_343765937.1">
    <property type="nucleotide sequence ID" value="NZ_BAAAFG010000015.1"/>
</dbReference>
<organism evidence="7 8">
    <name type="scientific">Gangjinia marincola</name>
    <dbReference type="NCBI Taxonomy" id="578463"/>
    <lineage>
        <taxon>Bacteria</taxon>
        <taxon>Pseudomonadati</taxon>
        <taxon>Bacteroidota</taxon>
        <taxon>Flavobacteriia</taxon>
        <taxon>Flavobacteriales</taxon>
        <taxon>Flavobacteriaceae</taxon>
        <taxon>Gangjinia</taxon>
    </lineage>
</organism>
<dbReference type="Proteomes" id="UP001500507">
    <property type="component" value="Unassembled WGS sequence"/>
</dbReference>
<evidence type="ECO:0000256" key="6">
    <source>
        <dbReference type="SAM" id="Phobius"/>
    </source>
</evidence>
<feature type="transmembrane region" description="Helical" evidence="6">
    <location>
        <begin position="47"/>
        <end position="63"/>
    </location>
</feature>
<accession>A0ABN1MH39</accession>
<comment type="subcellular location">
    <subcellularLocation>
        <location evidence="1">Membrane</location>
        <topology evidence="1">Multi-pass membrane protein</topology>
    </subcellularLocation>
</comment>
<dbReference type="PANTHER" id="PTHR43461:SF1">
    <property type="entry name" value="TRANSMEMBRANE PROTEIN 256"/>
    <property type="match status" value="1"/>
</dbReference>